<dbReference type="OrthoDB" id="8196554at2759"/>
<evidence type="ECO:0000313" key="1">
    <source>
        <dbReference type="EMBL" id="EGI62097.1"/>
    </source>
</evidence>
<dbReference type="EMBL" id="GL888374">
    <property type="protein sequence ID" value="EGI62097.1"/>
    <property type="molecule type" value="Genomic_DNA"/>
</dbReference>
<dbReference type="InterPro" id="IPR038606">
    <property type="entry name" value="To_sf"/>
</dbReference>
<gene>
    <name evidence="1" type="ORF">G5I_09611</name>
</gene>
<dbReference type="Pfam" id="PF06585">
    <property type="entry name" value="JHBP"/>
    <property type="match status" value="1"/>
</dbReference>
<dbReference type="Gene3D" id="3.15.10.30">
    <property type="entry name" value="Haemolymph juvenile hormone binding protein"/>
    <property type="match status" value="1"/>
</dbReference>
<reference evidence="1" key="1">
    <citation type="submission" date="2011-02" db="EMBL/GenBank/DDBJ databases">
        <title>The genome of the leaf-cutting ant Acromyrmex echinatior suggests key adaptations to social evolution and fungus farming.</title>
        <authorList>
            <person name="Nygaard S."/>
            <person name="Zhang G."/>
        </authorList>
    </citation>
    <scope>NUCLEOTIDE SEQUENCE</scope>
</reference>
<sequence length="234" mass="27054">MDDLPVTKCAVKPSYFHVCGRKDPNYDQCIAENIENVKDKLCTGFSEFNIPPNEPLIFDKIVIFDTNDVKLYVKDLNLYGFCDLVVNSVQTNPERLHFDVDILLPQLYFNATYDFDIRLLTRIANKGSVETVIENVRLKAGMDLKTITKNGKKHIFASKVNNVFEIKSFKYKFLDDSKELAQLHSILNDVIYNNQEEIIYAIKSAMEERTSRITISIFNNIARSNYEQIFPEET</sequence>
<keyword evidence="2" id="KW-1185">Reference proteome</keyword>
<evidence type="ECO:0008006" key="3">
    <source>
        <dbReference type="Google" id="ProtNLM"/>
    </source>
</evidence>
<dbReference type="SMART" id="SM00700">
    <property type="entry name" value="JHBP"/>
    <property type="match status" value="1"/>
</dbReference>
<dbReference type="PANTHER" id="PTHR11008">
    <property type="entry name" value="PROTEIN TAKEOUT-LIKE PROTEIN"/>
    <property type="match status" value="1"/>
</dbReference>
<dbReference type="GO" id="GO:0005615">
    <property type="term" value="C:extracellular space"/>
    <property type="evidence" value="ECO:0007669"/>
    <property type="project" value="TreeGrafter"/>
</dbReference>
<dbReference type="Proteomes" id="UP000007755">
    <property type="component" value="Unassembled WGS sequence"/>
</dbReference>
<accession>F4WUN4</accession>
<dbReference type="InterPro" id="IPR010562">
    <property type="entry name" value="Haemolymph_juvenile_hormone-bd"/>
</dbReference>
<proteinExistence type="predicted"/>
<organism evidence="2">
    <name type="scientific">Acromyrmex echinatior</name>
    <name type="common">Panamanian leafcutter ant</name>
    <name type="synonym">Acromyrmex octospinosus echinatior</name>
    <dbReference type="NCBI Taxonomy" id="103372"/>
    <lineage>
        <taxon>Eukaryota</taxon>
        <taxon>Metazoa</taxon>
        <taxon>Ecdysozoa</taxon>
        <taxon>Arthropoda</taxon>
        <taxon>Hexapoda</taxon>
        <taxon>Insecta</taxon>
        <taxon>Pterygota</taxon>
        <taxon>Neoptera</taxon>
        <taxon>Endopterygota</taxon>
        <taxon>Hymenoptera</taxon>
        <taxon>Apocrita</taxon>
        <taxon>Aculeata</taxon>
        <taxon>Formicoidea</taxon>
        <taxon>Formicidae</taxon>
        <taxon>Myrmicinae</taxon>
        <taxon>Acromyrmex</taxon>
    </lineage>
</organism>
<dbReference type="AlphaFoldDB" id="F4WUN4"/>
<dbReference type="InParanoid" id="F4WUN4"/>
<name>F4WUN4_ACREC</name>
<evidence type="ECO:0000313" key="2">
    <source>
        <dbReference type="Proteomes" id="UP000007755"/>
    </source>
</evidence>
<protein>
    <recommendedName>
        <fullName evidence="3">Circadian clock-controlled protein</fullName>
    </recommendedName>
</protein>
<dbReference type="PANTHER" id="PTHR11008:SF39">
    <property type="entry name" value="CIRCADIAN CLOCK-CONTROLLED PROTEIN-LIKE PROTEIN"/>
    <property type="match status" value="1"/>
</dbReference>